<evidence type="ECO:0000256" key="1">
    <source>
        <dbReference type="SAM" id="MobiDB-lite"/>
    </source>
</evidence>
<evidence type="ECO:0000313" key="3">
    <source>
        <dbReference type="Proteomes" id="UP000077202"/>
    </source>
</evidence>
<accession>A0A176W8M7</accession>
<evidence type="ECO:0000313" key="2">
    <source>
        <dbReference type="EMBL" id="OAE28765.1"/>
    </source>
</evidence>
<organism evidence="2 3">
    <name type="scientific">Marchantia polymorpha subsp. ruderalis</name>
    <dbReference type="NCBI Taxonomy" id="1480154"/>
    <lineage>
        <taxon>Eukaryota</taxon>
        <taxon>Viridiplantae</taxon>
        <taxon>Streptophyta</taxon>
        <taxon>Embryophyta</taxon>
        <taxon>Marchantiophyta</taxon>
        <taxon>Marchantiopsida</taxon>
        <taxon>Marchantiidae</taxon>
        <taxon>Marchantiales</taxon>
        <taxon>Marchantiaceae</taxon>
        <taxon>Marchantia</taxon>
    </lineage>
</organism>
<feature type="compositionally biased region" description="Basic and acidic residues" evidence="1">
    <location>
        <begin position="17"/>
        <end position="29"/>
    </location>
</feature>
<keyword evidence="3" id="KW-1185">Reference proteome</keyword>
<gene>
    <name evidence="2" type="ORF">AXG93_2446s1070</name>
</gene>
<feature type="region of interest" description="Disordered" evidence="1">
    <location>
        <begin position="1"/>
        <end position="34"/>
    </location>
</feature>
<feature type="region of interest" description="Disordered" evidence="1">
    <location>
        <begin position="56"/>
        <end position="91"/>
    </location>
</feature>
<comment type="caution">
    <text evidence="2">The sequence shown here is derived from an EMBL/GenBank/DDBJ whole genome shotgun (WGS) entry which is preliminary data.</text>
</comment>
<proteinExistence type="predicted"/>
<dbReference type="EMBL" id="LVLJ01001671">
    <property type="protein sequence ID" value="OAE28765.1"/>
    <property type="molecule type" value="Genomic_DNA"/>
</dbReference>
<feature type="compositionally biased region" description="Polar residues" evidence="1">
    <location>
        <begin position="75"/>
        <end position="91"/>
    </location>
</feature>
<dbReference type="Proteomes" id="UP000077202">
    <property type="component" value="Unassembled WGS sequence"/>
</dbReference>
<sequence length="142" mass="16169">MLKTGGESQRPGECVEDTDHSSDQRKNFMNEDGQSFLPTLPVKVFQPPGLALLAHPRKHKSPLIQKRANPDAQAREQSACLTDSQNNNRTTFPRHYHRGVLDGLDAGWDGMLLYAYHTIRKYTYKYKPRRVLTTFTHLAFAG</sequence>
<name>A0A176W8M7_MARPO</name>
<protein>
    <submittedName>
        <fullName evidence="2">Uncharacterized protein</fullName>
    </submittedName>
</protein>
<dbReference type="AlphaFoldDB" id="A0A176W8M7"/>
<reference evidence="2" key="1">
    <citation type="submission" date="2016-03" db="EMBL/GenBank/DDBJ databases">
        <title>Mechanisms controlling the formation of the plant cell surface in tip-growing cells are functionally conserved among land plants.</title>
        <authorList>
            <person name="Honkanen S."/>
            <person name="Jones V.A."/>
            <person name="Morieri G."/>
            <person name="Champion C."/>
            <person name="Hetherington A.J."/>
            <person name="Kelly S."/>
            <person name="Saint-Marcoux D."/>
            <person name="Proust H."/>
            <person name="Prescott H."/>
            <person name="Dolan L."/>
        </authorList>
    </citation>
    <scope>NUCLEOTIDE SEQUENCE [LARGE SCALE GENOMIC DNA]</scope>
    <source>
        <tissue evidence="2">Whole gametophyte</tissue>
    </source>
</reference>